<keyword evidence="1" id="KW-1133">Transmembrane helix</keyword>
<keyword evidence="1" id="KW-0472">Membrane</keyword>
<keyword evidence="3" id="KW-1185">Reference proteome</keyword>
<evidence type="ECO:0000313" key="2">
    <source>
        <dbReference type="EMBL" id="MBZ6075296.1"/>
    </source>
</evidence>
<dbReference type="RefSeq" id="WP_224311349.1">
    <property type="nucleotide sequence ID" value="NZ_JAIRBM010000002.1"/>
</dbReference>
<feature type="transmembrane region" description="Helical" evidence="1">
    <location>
        <begin position="133"/>
        <end position="156"/>
    </location>
</feature>
<dbReference type="EMBL" id="JAIRBM010000002">
    <property type="protein sequence ID" value="MBZ6075296.1"/>
    <property type="molecule type" value="Genomic_DNA"/>
</dbReference>
<evidence type="ECO:0000313" key="3">
    <source>
        <dbReference type="Proteomes" id="UP000704176"/>
    </source>
</evidence>
<feature type="transmembrane region" description="Helical" evidence="1">
    <location>
        <begin position="106"/>
        <end position="127"/>
    </location>
</feature>
<gene>
    <name evidence="2" type="ORF">K9B37_03165</name>
</gene>
<dbReference type="Proteomes" id="UP000704176">
    <property type="component" value="Unassembled WGS sequence"/>
</dbReference>
<feature type="transmembrane region" description="Helical" evidence="1">
    <location>
        <begin position="65"/>
        <end position="94"/>
    </location>
</feature>
<protein>
    <submittedName>
        <fullName evidence="2">Uncharacterized protein</fullName>
    </submittedName>
</protein>
<feature type="transmembrane region" description="Helical" evidence="1">
    <location>
        <begin position="39"/>
        <end position="59"/>
    </location>
</feature>
<accession>A0ABS7VIE1</accession>
<feature type="transmembrane region" description="Helical" evidence="1">
    <location>
        <begin position="12"/>
        <end position="32"/>
    </location>
</feature>
<evidence type="ECO:0000256" key="1">
    <source>
        <dbReference type="SAM" id="Phobius"/>
    </source>
</evidence>
<comment type="caution">
    <text evidence="2">The sequence shown here is derived from an EMBL/GenBank/DDBJ whole genome shotgun (WGS) entry which is preliminary data.</text>
</comment>
<name>A0ABS7VIE1_9HYPH</name>
<sequence length="172" mass="18045">MAVPSVAKSGRLVMRGVALVLWQINSAISFIFAALLAKLAGAGVGLFFLVAFLIVAAFVSPDLALIYVIFVIAVFPALLLSILQTVVPATLVALPVVALIIPKRRFYRYLILPVVGASTGSLLYTVADPDERTGAFFLLYGILAGVSAGAMFANALTDWDTLGLEPSADTAS</sequence>
<keyword evidence="1" id="KW-0812">Transmembrane</keyword>
<organism evidence="2 3">
    <name type="scientific">Microvirga puerhi</name>
    <dbReference type="NCBI Taxonomy" id="2876078"/>
    <lineage>
        <taxon>Bacteria</taxon>
        <taxon>Pseudomonadati</taxon>
        <taxon>Pseudomonadota</taxon>
        <taxon>Alphaproteobacteria</taxon>
        <taxon>Hyphomicrobiales</taxon>
        <taxon>Methylobacteriaceae</taxon>
        <taxon>Microvirga</taxon>
    </lineage>
</organism>
<reference evidence="2 3" key="1">
    <citation type="submission" date="2021-09" db="EMBL/GenBank/DDBJ databases">
        <title>The complete genome sequence of a new microorganism.</title>
        <authorList>
            <person name="Zi Z."/>
        </authorList>
    </citation>
    <scope>NUCLEOTIDE SEQUENCE [LARGE SCALE GENOMIC DNA]</scope>
    <source>
        <strain evidence="2 3">WGZ8</strain>
    </source>
</reference>
<proteinExistence type="predicted"/>